<dbReference type="Proteomes" id="UP000694843">
    <property type="component" value="Unplaced"/>
</dbReference>
<feature type="region of interest" description="Disordered" evidence="1">
    <location>
        <begin position="90"/>
        <end position="161"/>
    </location>
</feature>
<accession>A0A979FPA4</accession>
<keyword evidence="2" id="KW-1185">Reference proteome</keyword>
<dbReference type="RefSeq" id="XP_047738910.1">
    <property type="nucleotide sequence ID" value="XM_047882954.1"/>
</dbReference>
<gene>
    <name evidence="3" type="primary">LOC108680494</name>
</gene>
<evidence type="ECO:0000313" key="3">
    <source>
        <dbReference type="RefSeq" id="XP_047738910.1"/>
    </source>
</evidence>
<dbReference type="KEGG" id="hazt:108680494"/>
<evidence type="ECO:0000256" key="1">
    <source>
        <dbReference type="SAM" id="MobiDB-lite"/>
    </source>
</evidence>
<name>A0A979FPA4_HYAAZ</name>
<dbReference type="GeneID" id="108680494"/>
<dbReference type="AlphaFoldDB" id="A0A979FPA4"/>
<organism evidence="2 3">
    <name type="scientific">Hyalella azteca</name>
    <name type="common">Amphipod</name>
    <dbReference type="NCBI Taxonomy" id="294128"/>
    <lineage>
        <taxon>Eukaryota</taxon>
        <taxon>Metazoa</taxon>
        <taxon>Ecdysozoa</taxon>
        <taxon>Arthropoda</taxon>
        <taxon>Crustacea</taxon>
        <taxon>Multicrustacea</taxon>
        <taxon>Malacostraca</taxon>
        <taxon>Eumalacostraca</taxon>
        <taxon>Peracarida</taxon>
        <taxon>Amphipoda</taxon>
        <taxon>Senticaudata</taxon>
        <taxon>Talitrida</taxon>
        <taxon>Talitroidea</taxon>
        <taxon>Hyalellidae</taxon>
        <taxon>Hyalella</taxon>
    </lineage>
</organism>
<sequence length="196" mass="22253">MNDCEMDLKDCKKFVGIYFDRKEWQVVPKCWLFEKDGSNFCLWPTEENVVDLAMMSKPADSRSWPRYAIYRIAESSDDYNRAVKKMLYGSSSQSERSEDEPSTSNANCDDLGVATNSSGFHRGRSCTPSPKRSRGRGGSRLAAFTPRRSPRQNQMLSTRKSLRGKFNASGAFSAPRSTPVQRQLLLEPTHEFFPSL</sequence>
<proteinExistence type="predicted"/>
<reference evidence="3" key="1">
    <citation type="submission" date="2025-08" db="UniProtKB">
        <authorList>
            <consortium name="RefSeq"/>
        </authorList>
    </citation>
    <scope>IDENTIFICATION</scope>
    <source>
        <tissue evidence="3">Whole organism</tissue>
    </source>
</reference>
<evidence type="ECO:0000313" key="2">
    <source>
        <dbReference type="Proteomes" id="UP000694843"/>
    </source>
</evidence>
<protein>
    <submittedName>
        <fullName evidence="3">Uncharacterized protein LOC108680494</fullName>
    </submittedName>
</protein>